<dbReference type="PROSITE" id="PS50853">
    <property type="entry name" value="FN3"/>
    <property type="match status" value="1"/>
</dbReference>
<evidence type="ECO:0000313" key="6">
    <source>
        <dbReference type="Proteomes" id="UP000229342"/>
    </source>
</evidence>
<keyword evidence="3" id="KW-0812">Transmembrane</keyword>
<dbReference type="AlphaFoldDB" id="A0A2H0KB24"/>
<feature type="region of interest" description="Disordered" evidence="2">
    <location>
        <begin position="131"/>
        <end position="165"/>
    </location>
</feature>
<dbReference type="SUPFAM" id="SSF49363">
    <property type="entry name" value="Purple acid phosphatase, N-terminal domain"/>
    <property type="match status" value="2"/>
</dbReference>
<feature type="compositionally biased region" description="Low complexity" evidence="2">
    <location>
        <begin position="131"/>
        <end position="162"/>
    </location>
</feature>
<dbReference type="InterPro" id="IPR036116">
    <property type="entry name" value="FN3_sf"/>
</dbReference>
<keyword evidence="1" id="KW-0732">Signal</keyword>
<accession>A0A2H0KB24</accession>
<evidence type="ECO:0000259" key="4">
    <source>
        <dbReference type="PROSITE" id="PS50853"/>
    </source>
</evidence>
<dbReference type="SUPFAM" id="SSF49265">
    <property type="entry name" value="Fibronectin type III"/>
    <property type="match status" value="1"/>
</dbReference>
<dbReference type="InterPro" id="IPR015914">
    <property type="entry name" value="PAPs_N"/>
</dbReference>
<dbReference type="PANTHER" id="PTHR22953">
    <property type="entry name" value="ACID PHOSPHATASE RELATED"/>
    <property type="match status" value="1"/>
</dbReference>
<dbReference type="Gene3D" id="2.60.40.380">
    <property type="entry name" value="Purple acid phosphatase-like, N-terminal"/>
    <property type="match status" value="3"/>
</dbReference>
<evidence type="ECO:0000313" key="5">
    <source>
        <dbReference type="EMBL" id="PIQ68446.1"/>
    </source>
</evidence>
<dbReference type="Pfam" id="PF16656">
    <property type="entry name" value="Pur_ac_phosph_N"/>
    <property type="match status" value="2"/>
</dbReference>
<reference evidence="5 6" key="1">
    <citation type="submission" date="2017-09" db="EMBL/GenBank/DDBJ databases">
        <title>Depth-based differentiation of microbial function through sediment-hosted aquifers and enrichment of novel symbionts in the deep terrestrial subsurface.</title>
        <authorList>
            <person name="Probst A.J."/>
            <person name="Ladd B."/>
            <person name="Jarett J.K."/>
            <person name="Geller-Mcgrath D.E."/>
            <person name="Sieber C.M."/>
            <person name="Emerson J.B."/>
            <person name="Anantharaman K."/>
            <person name="Thomas B.C."/>
            <person name="Malmstrom R."/>
            <person name="Stieglmeier M."/>
            <person name="Klingl A."/>
            <person name="Woyke T."/>
            <person name="Ryan C.M."/>
            <person name="Banfield J.F."/>
        </authorList>
    </citation>
    <scope>NUCLEOTIDE SEQUENCE [LARGE SCALE GENOMIC DNA]</scope>
    <source>
        <strain evidence="5">CG11_big_fil_rev_8_21_14_0_20_46_11</strain>
    </source>
</reference>
<proteinExistence type="predicted"/>
<sequence length="640" mass="70195">MLIKVKSELAKAIYGNVHFVLKTILLLSFLFLPVSSFADMRSDSYIISENVTYEFDGPTITSISAGSVTSSGATITWTTDVAADSYVKYATNVALTSSKEQGADAKTATSHSVVLVGLSASTKYYYEVRSTGQNNGSTETSSGGSFTTSAASSESTTTTTTSPGGGGILIIDKNDKVAPTVLNVAIEEIGAESAVINWETDEEATSFIEYGKDANYGSTFGSWDSAKTHRVRLTNLTAEQDYYFVALSSDGSGNLGESQAQVFRTLSYTAELDETIALGEEAISAGTVSEESLLEKLNIIKKMAQLLPGPSILGEPRVEVWADRATISWQSDKKATSQIALAPTGGYNPNSPEPYQQIVGGEQEGATEHQVELYNLQPNTIYNYQVRMKPSVGAEMKSDNFIFRTLEENLEISNYYLDIIDQQKVRFRWATNSEADSAIRFIPYRGNVLAVDEARTIKDNATSVIHDITVEEFLPGGFYDVEILSVDSQGNIAIEVIKYFSTGEDNEAPVIGQVRTNSTIFIGEESRAQTVISWMTNEPATSRVYYLEGVHRAEEEWPAKTELEDSFNKRHIKVINDFKQGQVYSFRLENSDSGGNTSLSQVFTFITPQRRESIFNIIINILEDLFGWLFKGKGGILSEA</sequence>
<gene>
    <name evidence="5" type="ORF">COV91_04015</name>
</gene>
<dbReference type="InterPro" id="IPR003961">
    <property type="entry name" value="FN3_dom"/>
</dbReference>
<evidence type="ECO:0000256" key="2">
    <source>
        <dbReference type="SAM" id="MobiDB-lite"/>
    </source>
</evidence>
<dbReference type="SMART" id="SM00060">
    <property type="entry name" value="FN3"/>
    <property type="match status" value="4"/>
</dbReference>
<keyword evidence="3" id="KW-0472">Membrane</keyword>
<feature type="domain" description="Fibronectin type-III" evidence="4">
    <location>
        <begin position="59"/>
        <end position="151"/>
    </location>
</feature>
<dbReference type="InterPro" id="IPR008963">
    <property type="entry name" value="Purple_acid_Pase-like_N"/>
</dbReference>
<evidence type="ECO:0000256" key="3">
    <source>
        <dbReference type="SAM" id="Phobius"/>
    </source>
</evidence>
<keyword evidence="3" id="KW-1133">Transmembrane helix</keyword>
<dbReference type="InterPro" id="IPR039331">
    <property type="entry name" value="PAPs-like"/>
</dbReference>
<comment type="caution">
    <text evidence="5">The sequence shown here is derived from an EMBL/GenBank/DDBJ whole genome shotgun (WGS) entry which is preliminary data.</text>
</comment>
<name>A0A2H0KB24_9BACT</name>
<evidence type="ECO:0000256" key="1">
    <source>
        <dbReference type="ARBA" id="ARBA00022729"/>
    </source>
</evidence>
<dbReference type="GO" id="GO:0003993">
    <property type="term" value="F:acid phosphatase activity"/>
    <property type="evidence" value="ECO:0007669"/>
    <property type="project" value="InterPro"/>
</dbReference>
<feature type="transmembrane region" description="Helical" evidence="3">
    <location>
        <begin position="12"/>
        <end position="32"/>
    </location>
</feature>
<dbReference type="GO" id="GO:0046872">
    <property type="term" value="F:metal ion binding"/>
    <property type="evidence" value="ECO:0007669"/>
    <property type="project" value="InterPro"/>
</dbReference>
<dbReference type="Proteomes" id="UP000229342">
    <property type="component" value="Unassembled WGS sequence"/>
</dbReference>
<organism evidence="5 6">
    <name type="scientific">Candidatus Taylorbacteria bacterium CG11_big_fil_rev_8_21_14_0_20_46_11</name>
    <dbReference type="NCBI Taxonomy" id="1975025"/>
    <lineage>
        <taxon>Bacteria</taxon>
        <taxon>Candidatus Tayloriibacteriota</taxon>
    </lineage>
</organism>
<dbReference type="EMBL" id="PCVG01000051">
    <property type="protein sequence ID" value="PIQ68446.1"/>
    <property type="molecule type" value="Genomic_DNA"/>
</dbReference>
<dbReference type="PANTHER" id="PTHR22953:SF153">
    <property type="entry name" value="PURPLE ACID PHOSPHATASE"/>
    <property type="match status" value="1"/>
</dbReference>
<protein>
    <recommendedName>
        <fullName evidence="4">Fibronectin type-III domain-containing protein</fullName>
    </recommendedName>
</protein>